<evidence type="ECO:0000259" key="2">
    <source>
        <dbReference type="PROSITE" id="PS51462"/>
    </source>
</evidence>
<dbReference type="InterPro" id="IPR015797">
    <property type="entry name" value="NUDIX_hydrolase-like_dom_sf"/>
</dbReference>
<dbReference type="Gene3D" id="3.90.79.10">
    <property type="entry name" value="Nucleoside Triphosphate Pyrophosphohydrolase"/>
    <property type="match status" value="1"/>
</dbReference>
<evidence type="ECO:0000313" key="4">
    <source>
        <dbReference type="Proteomes" id="UP000799779"/>
    </source>
</evidence>
<dbReference type="GO" id="GO:0016787">
    <property type="term" value="F:hydrolase activity"/>
    <property type="evidence" value="ECO:0007669"/>
    <property type="project" value="UniProtKB-KW"/>
</dbReference>
<evidence type="ECO:0000256" key="1">
    <source>
        <dbReference type="ARBA" id="ARBA00022801"/>
    </source>
</evidence>
<feature type="domain" description="Nudix hydrolase" evidence="2">
    <location>
        <begin position="32"/>
        <end position="174"/>
    </location>
</feature>
<dbReference type="SUPFAM" id="SSF55811">
    <property type="entry name" value="Nudix"/>
    <property type="match status" value="1"/>
</dbReference>
<dbReference type="Proteomes" id="UP000799779">
    <property type="component" value="Unassembled WGS sequence"/>
</dbReference>
<dbReference type="PANTHER" id="PTHR43736:SF1">
    <property type="entry name" value="DIHYDRONEOPTERIN TRIPHOSPHATE DIPHOSPHATASE"/>
    <property type="match status" value="1"/>
</dbReference>
<dbReference type="AlphaFoldDB" id="A0A6A5WCQ1"/>
<dbReference type="CDD" id="cd02883">
    <property type="entry name" value="NUDIX_Hydrolase"/>
    <property type="match status" value="1"/>
</dbReference>
<name>A0A6A5WCQ1_9PLEO</name>
<sequence length="188" mass="21305">MTPKPNLPFEYDPSLEEYMVNEKDFLASNPQHNTLVIGAVVFNGEGKQLLVQRAADEQAFPNAWEIPGGKVDDTDETIIHAAVRELKEETGLEAKRIVRKVGEFGWNDVHRRTGKPRIWHKVIFEIEPKDLNIVLDPVEHQHYLWATEEEVTNDKVGDVALAYIPNPENKAIKLDAFKLKREAVAATA</sequence>
<reference evidence="3" key="1">
    <citation type="journal article" date="2020" name="Stud. Mycol.">
        <title>101 Dothideomycetes genomes: a test case for predicting lifestyles and emergence of pathogens.</title>
        <authorList>
            <person name="Haridas S."/>
            <person name="Albert R."/>
            <person name="Binder M."/>
            <person name="Bloem J."/>
            <person name="Labutti K."/>
            <person name="Salamov A."/>
            <person name="Andreopoulos B."/>
            <person name="Baker S."/>
            <person name="Barry K."/>
            <person name="Bills G."/>
            <person name="Bluhm B."/>
            <person name="Cannon C."/>
            <person name="Castanera R."/>
            <person name="Culley D."/>
            <person name="Daum C."/>
            <person name="Ezra D."/>
            <person name="Gonzalez J."/>
            <person name="Henrissat B."/>
            <person name="Kuo A."/>
            <person name="Liang C."/>
            <person name="Lipzen A."/>
            <person name="Lutzoni F."/>
            <person name="Magnuson J."/>
            <person name="Mondo S."/>
            <person name="Nolan M."/>
            <person name="Ohm R."/>
            <person name="Pangilinan J."/>
            <person name="Park H.-J."/>
            <person name="Ramirez L."/>
            <person name="Alfaro M."/>
            <person name="Sun H."/>
            <person name="Tritt A."/>
            <person name="Yoshinaga Y."/>
            <person name="Zwiers L.-H."/>
            <person name="Turgeon B."/>
            <person name="Goodwin S."/>
            <person name="Spatafora J."/>
            <person name="Crous P."/>
            <person name="Grigoriev I."/>
        </authorList>
    </citation>
    <scope>NUCLEOTIDE SEQUENCE</scope>
    <source>
        <strain evidence="3">CBS 123094</strain>
    </source>
</reference>
<proteinExistence type="predicted"/>
<gene>
    <name evidence="3" type="ORF">P154DRAFT_526329</name>
</gene>
<dbReference type="OrthoDB" id="276276at2759"/>
<dbReference type="InterPro" id="IPR000086">
    <property type="entry name" value="NUDIX_hydrolase_dom"/>
</dbReference>
<dbReference type="EMBL" id="ML977639">
    <property type="protein sequence ID" value="KAF1995406.1"/>
    <property type="molecule type" value="Genomic_DNA"/>
</dbReference>
<dbReference type="PANTHER" id="PTHR43736">
    <property type="entry name" value="ADP-RIBOSE PYROPHOSPHATASE"/>
    <property type="match status" value="1"/>
</dbReference>
<dbReference type="PROSITE" id="PS51462">
    <property type="entry name" value="NUDIX"/>
    <property type="match status" value="1"/>
</dbReference>
<evidence type="ECO:0000313" key="3">
    <source>
        <dbReference type="EMBL" id="KAF1995406.1"/>
    </source>
</evidence>
<organism evidence="3 4">
    <name type="scientific">Amniculicola lignicola CBS 123094</name>
    <dbReference type="NCBI Taxonomy" id="1392246"/>
    <lineage>
        <taxon>Eukaryota</taxon>
        <taxon>Fungi</taxon>
        <taxon>Dikarya</taxon>
        <taxon>Ascomycota</taxon>
        <taxon>Pezizomycotina</taxon>
        <taxon>Dothideomycetes</taxon>
        <taxon>Pleosporomycetidae</taxon>
        <taxon>Pleosporales</taxon>
        <taxon>Amniculicolaceae</taxon>
        <taxon>Amniculicola</taxon>
    </lineage>
</organism>
<protein>
    <recommendedName>
        <fullName evidence="2">Nudix hydrolase domain-containing protein</fullName>
    </recommendedName>
</protein>
<accession>A0A6A5WCQ1</accession>
<keyword evidence="4" id="KW-1185">Reference proteome</keyword>
<dbReference type="InterPro" id="IPR020476">
    <property type="entry name" value="Nudix_hydrolase"/>
</dbReference>
<dbReference type="Pfam" id="PF00293">
    <property type="entry name" value="NUDIX"/>
    <property type="match status" value="1"/>
</dbReference>
<keyword evidence="1" id="KW-0378">Hydrolase</keyword>
<dbReference type="PRINTS" id="PR00502">
    <property type="entry name" value="NUDIXFAMILY"/>
</dbReference>